<organism evidence="2 3">
    <name type="scientific">Triticum urartu</name>
    <name type="common">Red wild einkorn</name>
    <name type="synonym">Crithodium urartu</name>
    <dbReference type="NCBI Taxonomy" id="4572"/>
    <lineage>
        <taxon>Eukaryota</taxon>
        <taxon>Viridiplantae</taxon>
        <taxon>Streptophyta</taxon>
        <taxon>Embryophyta</taxon>
        <taxon>Tracheophyta</taxon>
        <taxon>Spermatophyta</taxon>
        <taxon>Magnoliopsida</taxon>
        <taxon>Liliopsida</taxon>
        <taxon>Poales</taxon>
        <taxon>Poaceae</taxon>
        <taxon>BOP clade</taxon>
        <taxon>Pooideae</taxon>
        <taxon>Triticodae</taxon>
        <taxon>Triticeae</taxon>
        <taxon>Triticinae</taxon>
        <taxon>Triticum</taxon>
    </lineage>
</organism>
<dbReference type="PANTHER" id="PTHR11439:SF515">
    <property type="entry name" value="GAG-POL POLYPROTEIN"/>
    <property type="match status" value="1"/>
</dbReference>
<dbReference type="PANTHER" id="PTHR11439">
    <property type="entry name" value="GAG-POL-RELATED RETROTRANSPOSON"/>
    <property type="match status" value="1"/>
</dbReference>
<feature type="domain" description="Reverse transcriptase Ty1/copia-type" evidence="1">
    <location>
        <begin position="1"/>
        <end position="92"/>
    </location>
</feature>
<sequence length="333" mass="37222">MYKRGEEKSRVIVGVYVDDLLITGEDEQELARFKQQMKDLFKMSDLGLLSYYLGIEVHQKPGSITLCQEAYARKILEISGMTDCNSAQTPMEVRLKLSKRSEAPEVDSTKCRSIVGSLLYLVHTRPDLAYPVGIVSRFMEAPTSEHLAAVKHILCYVKGTLNFGCSYVKKKGAKDEQLHGYNDSDMAGDVDDRESTTGVAFFLGPNLVSWLSQKQKVVALSSCEAEYIAAATAACQGVWLGRVLGDLLDQEPEKVLLKIDNKSAISLCKNPVHHDRSKHIDTRYHYIRDCVEEGKVEVDHVCTEDQLADILTKSLGKQKFLEMRKRIGVAAVK</sequence>
<accession>A0A8R7VD89</accession>
<dbReference type="CDD" id="cd09272">
    <property type="entry name" value="RNase_HI_RT_Ty1"/>
    <property type="match status" value="1"/>
</dbReference>
<dbReference type="EnsemblPlants" id="TuG1812S0001788600.01.T01">
    <property type="protein sequence ID" value="TuG1812S0001788600.01.T01.s_cds9958"/>
    <property type="gene ID" value="TuG1812S0001788600.01"/>
</dbReference>
<dbReference type="Gramene" id="TuG1812S0001788600.01.T01">
    <property type="protein sequence ID" value="TuG1812S0001788600.01.T01.s_cds9958"/>
    <property type="gene ID" value="TuG1812S0001788600.01"/>
</dbReference>
<dbReference type="InterPro" id="IPR013103">
    <property type="entry name" value="RVT_2"/>
</dbReference>
<proteinExistence type="predicted"/>
<reference evidence="3" key="1">
    <citation type="journal article" date="2013" name="Nature">
        <title>Draft genome of the wheat A-genome progenitor Triticum urartu.</title>
        <authorList>
            <person name="Ling H.Q."/>
            <person name="Zhao S."/>
            <person name="Liu D."/>
            <person name="Wang J."/>
            <person name="Sun H."/>
            <person name="Zhang C."/>
            <person name="Fan H."/>
            <person name="Li D."/>
            <person name="Dong L."/>
            <person name="Tao Y."/>
            <person name="Gao C."/>
            <person name="Wu H."/>
            <person name="Li Y."/>
            <person name="Cui Y."/>
            <person name="Guo X."/>
            <person name="Zheng S."/>
            <person name="Wang B."/>
            <person name="Yu K."/>
            <person name="Liang Q."/>
            <person name="Yang W."/>
            <person name="Lou X."/>
            <person name="Chen J."/>
            <person name="Feng M."/>
            <person name="Jian J."/>
            <person name="Zhang X."/>
            <person name="Luo G."/>
            <person name="Jiang Y."/>
            <person name="Liu J."/>
            <person name="Wang Z."/>
            <person name="Sha Y."/>
            <person name="Zhang B."/>
            <person name="Wu H."/>
            <person name="Tang D."/>
            <person name="Shen Q."/>
            <person name="Xue P."/>
            <person name="Zou S."/>
            <person name="Wang X."/>
            <person name="Liu X."/>
            <person name="Wang F."/>
            <person name="Yang Y."/>
            <person name="An X."/>
            <person name="Dong Z."/>
            <person name="Zhang K."/>
            <person name="Zhang X."/>
            <person name="Luo M.C."/>
            <person name="Dvorak J."/>
            <person name="Tong Y."/>
            <person name="Wang J."/>
            <person name="Yang H."/>
            <person name="Li Z."/>
            <person name="Wang D."/>
            <person name="Zhang A."/>
            <person name="Wang J."/>
        </authorList>
    </citation>
    <scope>NUCLEOTIDE SEQUENCE</scope>
    <source>
        <strain evidence="3">cv. G1812</strain>
    </source>
</reference>
<evidence type="ECO:0000259" key="1">
    <source>
        <dbReference type="Pfam" id="PF07727"/>
    </source>
</evidence>
<evidence type="ECO:0000313" key="2">
    <source>
        <dbReference type="EnsemblPlants" id="TuG1812S0001788600.01.T01.s_cds9958"/>
    </source>
</evidence>
<dbReference type="InterPro" id="IPR043502">
    <property type="entry name" value="DNA/RNA_pol_sf"/>
</dbReference>
<dbReference type="AlphaFoldDB" id="A0A8R7VD89"/>
<dbReference type="Pfam" id="PF07727">
    <property type="entry name" value="RVT_2"/>
    <property type="match status" value="1"/>
</dbReference>
<dbReference type="Proteomes" id="UP000015106">
    <property type="component" value="Unassembled WGS sequence"/>
</dbReference>
<dbReference type="SUPFAM" id="SSF56672">
    <property type="entry name" value="DNA/RNA polymerases"/>
    <property type="match status" value="1"/>
</dbReference>
<reference evidence="2" key="2">
    <citation type="submission" date="2022-06" db="UniProtKB">
        <authorList>
            <consortium name="EnsemblPlants"/>
        </authorList>
    </citation>
    <scope>IDENTIFICATION</scope>
</reference>
<protein>
    <recommendedName>
        <fullName evidence="1">Reverse transcriptase Ty1/copia-type domain-containing protein</fullName>
    </recommendedName>
</protein>
<keyword evidence="3" id="KW-1185">Reference proteome</keyword>
<name>A0A8R7VD89_TRIUA</name>
<evidence type="ECO:0000313" key="3">
    <source>
        <dbReference type="Proteomes" id="UP000015106"/>
    </source>
</evidence>